<gene>
    <name evidence="9" type="primary">phoU</name>
    <name evidence="9" type="ORF">HZZ10_15080</name>
</gene>
<evidence type="ECO:0000313" key="10">
    <source>
        <dbReference type="Proteomes" id="UP000561011"/>
    </source>
</evidence>
<dbReference type="Gene3D" id="1.20.58.220">
    <property type="entry name" value="Phosphate transport system protein phou homolog 2, domain 2"/>
    <property type="match status" value="1"/>
</dbReference>
<evidence type="ECO:0000256" key="7">
    <source>
        <dbReference type="PIRNR" id="PIRNR003107"/>
    </source>
</evidence>
<evidence type="ECO:0000256" key="1">
    <source>
        <dbReference type="ARBA" id="ARBA00004496"/>
    </source>
</evidence>
<proteinExistence type="inferred from homology"/>
<feature type="domain" description="PhoU" evidence="8">
    <location>
        <begin position="124"/>
        <end position="204"/>
    </location>
</feature>
<dbReference type="InterPro" id="IPR026022">
    <property type="entry name" value="PhoU_dom"/>
</dbReference>
<comment type="similarity">
    <text evidence="2 7">Belongs to the PhoU family.</text>
</comment>
<dbReference type="InterPro" id="IPR028366">
    <property type="entry name" value="PhoU"/>
</dbReference>
<dbReference type="PIRSF" id="PIRSF003107">
    <property type="entry name" value="PhoU"/>
    <property type="match status" value="1"/>
</dbReference>
<dbReference type="GO" id="GO:0030643">
    <property type="term" value="P:intracellular phosphate ion homeostasis"/>
    <property type="evidence" value="ECO:0007669"/>
    <property type="project" value="InterPro"/>
</dbReference>
<evidence type="ECO:0000256" key="2">
    <source>
        <dbReference type="ARBA" id="ARBA00008107"/>
    </source>
</evidence>
<dbReference type="AlphaFoldDB" id="A0A853EWB7"/>
<evidence type="ECO:0000256" key="6">
    <source>
        <dbReference type="ARBA" id="ARBA00022592"/>
    </source>
</evidence>
<comment type="subunit">
    <text evidence="3 7">Homodimer.</text>
</comment>
<dbReference type="RefSeq" id="WP_056128088.1">
    <property type="nucleotide sequence ID" value="NZ_JACBYE010000045.1"/>
</dbReference>
<evidence type="ECO:0000313" key="9">
    <source>
        <dbReference type="EMBL" id="NYS94839.1"/>
    </source>
</evidence>
<dbReference type="PANTHER" id="PTHR42930:SF3">
    <property type="entry name" value="PHOSPHATE-SPECIFIC TRANSPORT SYSTEM ACCESSORY PROTEIN PHOU"/>
    <property type="match status" value="1"/>
</dbReference>
<comment type="function">
    <text evidence="7">Plays a role in the regulation of phosphate uptake.</text>
</comment>
<keyword evidence="6 7" id="KW-0592">Phosphate transport</keyword>
<dbReference type="SUPFAM" id="SSF109755">
    <property type="entry name" value="PhoU-like"/>
    <property type="match status" value="1"/>
</dbReference>
<evidence type="ECO:0000256" key="3">
    <source>
        <dbReference type="ARBA" id="ARBA00011738"/>
    </source>
</evidence>
<reference evidence="9 10" key="1">
    <citation type="submission" date="2020-07" db="EMBL/GenBank/DDBJ databases">
        <title>MOT database genomes.</title>
        <authorList>
            <person name="Joseph S."/>
            <person name="Aduse-Opoku J."/>
            <person name="Hashim A."/>
            <person name="Wade W."/>
            <person name="Curtis M."/>
        </authorList>
    </citation>
    <scope>NUCLEOTIDE SEQUENCE [LARGE SCALE GENOMIC DNA]</scope>
    <source>
        <strain evidence="9 10">DSM 100099</strain>
    </source>
</reference>
<dbReference type="EMBL" id="JACBYE010000045">
    <property type="protein sequence ID" value="NYS94839.1"/>
    <property type="molecule type" value="Genomic_DNA"/>
</dbReference>
<comment type="subcellular location">
    <subcellularLocation>
        <location evidence="1 7">Cytoplasm</location>
    </subcellularLocation>
</comment>
<dbReference type="Pfam" id="PF01895">
    <property type="entry name" value="PhoU"/>
    <property type="match status" value="2"/>
</dbReference>
<dbReference type="Proteomes" id="UP000561011">
    <property type="component" value="Unassembled WGS sequence"/>
</dbReference>
<keyword evidence="4 7" id="KW-0813">Transport</keyword>
<dbReference type="GO" id="GO:0045936">
    <property type="term" value="P:negative regulation of phosphate metabolic process"/>
    <property type="evidence" value="ECO:0007669"/>
    <property type="project" value="InterPro"/>
</dbReference>
<dbReference type="PANTHER" id="PTHR42930">
    <property type="entry name" value="PHOSPHATE-SPECIFIC TRANSPORT SYSTEM ACCESSORY PROTEIN PHOU"/>
    <property type="match status" value="1"/>
</dbReference>
<organism evidence="9 10">
    <name type="scientific">Sanguibacter inulinus</name>
    <dbReference type="NCBI Taxonomy" id="60922"/>
    <lineage>
        <taxon>Bacteria</taxon>
        <taxon>Bacillati</taxon>
        <taxon>Actinomycetota</taxon>
        <taxon>Actinomycetes</taxon>
        <taxon>Micrococcales</taxon>
        <taxon>Sanguibacteraceae</taxon>
        <taxon>Sanguibacter</taxon>
    </lineage>
</organism>
<dbReference type="GO" id="GO:0006817">
    <property type="term" value="P:phosphate ion transport"/>
    <property type="evidence" value="ECO:0007669"/>
    <property type="project" value="UniProtKB-KW"/>
</dbReference>
<keyword evidence="5 7" id="KW-0963">Cytoplasm</keyword>
<evidence type="ECO:0000256" key="5">
    <source>
        <dbReference type="ARBA" id="ARBA00022490"/>
    </source>
</evidence>
<sequence length="223" mass="24819">MREIFEAELQQIGDDLADMSRLVESAISRAGVALLTADLQLAQSVIADDRRIDQLERDLDERCVLLLAQQQPVATDLRVVVSALRMSASLERMGDLARHIAQVARGRFPQHAMSPLVEGTFAAMQDAATRVARRTTTLLTTRDLEVASNIQRDDDLLDQLHQDTFQSLFSDSWDGTTQETVDVTLVGRYYERFGDHGVSVARRVVYLVTGDFAEERGRPATAS</sequence>
<keyword evidence="10" id="KW-1185">Reference proteome</keyword>
<comment type="caution">
    <text evidence="9">The sequence shown here is derived from an EMBL/GenBank/DDBJ whole genome shotgun (WGS) entry which is preliminary data.</text>
</comment>
<dbReference type="GO" id="GO:0005737">
    <property type="term" value="C:cytoplasm"/>
    <property type="evidence" value="ECO:0007669"/>
    <property type="project" value="UniProtKB-SubCell"/>
</dbReference>
<accession>A0A853EWB7</accession>
<name>A0A853EWB7_9MICO</name>
<dbReference type="FunFam" id="1.20.58.220:FF:000004">
    <property type="entry name" value="Phosphate-specific transport system accessory protein PhoU"/>
    <property type="match status" value="1"/>
</dbReference>
<dbReference type="NCBIfam" id="TIGR02135">
    <property type="entry name" value="phoU_full"/>
    <property type="match status" value="1"/>
</dbReference>
<feature type="domain" description="PhoU" evidence="8">
    <location>
        <begin position="17"/>
        <end position="103"/>
    </location>
</feature>
<evidence type="ECO:0000259" key="8">
    <source>
        <dbReference type="Pfam" id="PF01895"/>
    </source>
</evidence>
<protein>
    <recommendedName>
        <fullName evidence="7">Phosphate-specific transport system accessory protein PhoU</fullName>
    </recommendedName>
</protein>
<evidence type="ECO:0000256" key="4">
    <source>
        <dbReference type="ARBA" id="ARBA00022448"/>
    </source>
</evidence>
<dbReference type="InterPro" id="IPR038078">
    <property type="entry name" value="PhoU-like_sf"/>
</dbReference>